<dbReference type="PANTHER" id="PTHR13099:SF0">
    <property type="entry name" value="NADH DEHYDROGENASE [UBIQUINONE] 1 SUBUNIT C2-RELATED"/>
    <property type="match status" value="1"/>
</dbReference>
<dbReference type="PANTHER" id="PTHR13099">
    <property type="entry name" value="NADH-UBIQUINONE OXIDOREDUCTASE SUBUNIT B14.5B"/>
    <property type="match status" value="1"/>
</dbReference>
<dbReference type="CTD" id="4718"/>
<protein>
    <submittedName>
        <fullName evidence="12">NADH dehydrogenase [ubiquinone] 1 subunit C2 isoform X1</fullName>
    </submittedName>
</protein>
<keyword evidence="11" id="KW-1185">Reference proteome</keyword>
<evidence type="ECO:0000256" key="3">
    <source>
        <dbReference type="ARBA" id="ARBA00022448"/>
    </source>
</evidence>
<evidence type="ECO:0000256" key="1">
    <source>
        <dbReference type="ARBA" id="ARBA00004298"/>
    </source>
</evidence>
<keyword evidence="10" id="KW-0472">Membrane</keyword>
<evidence type="ECO:0000256" key="5">
    <source>
        <dbReference type="ARBA" id="ARBA00022692"/>
    </source>
</evidence>
<gene>
    <name evidence="12" type="primary">NDUFC2</name>
</gene>
<keyword evidence="4" id="KW-0679">Respiratory chain</keyword>
<dbReference type="InterPro" id="IPR009423">
    <property type="entry name" value="NDUC2"/>
</dbReference>
<evidence type="ECO:0000256" key="9">
    <source>
        <dbReference type="ARBA" id="ARBA00023128"/>
    </source>
</evidence>
<dbReference type="Pfam" id="PF06374">
    <property type="entry name" value="NDUF_C2"/>
    <property type="match status" value="1"/>
</dbReference>
<evidence type="ECO:0000256" key="10">
    <source>
        <dbReference type="ARBA" id="ARBA00023136"/>
    </source>
</evidence>
<evidence type="ECO:0000313" key="12">
    <source>
        <dbReference type="RefSeq" id="XP_020845151.1"/>
    </source>
</evidence>
<evidence type="ECO:0000256" key="2">
    <source>
        <dbReference type="ARBA" id="ARBA00008674"/>
    </source>
</evidence>
<dbReference type="Proteomes" id="UP000515140">
    <property type="component" value="Unplaced"/>
</dbReference>
<organism evidence="11 12">
    <name type="scientific">Phascolarctos cinereus</name>
    <name type="common">Koala</name>
    <dbReference type="NCBI Taxonomy" id="38626"/>
    <lineage>
        <taxon>Eukaryota</taxon>
        <taxon>Metazoa</taxon>
        <taxon>Chordata</taxon>
        <taxon>Craniata</taxon>
        <taxon>Vertebrata</taxon>
        <taxon>Euteleostomi</taxon>
        <taxon>Mammalia</taxon>
        <taxon>Metatheria</taxon>
        <taxon>Diprotodontia</taxon>
        <taxon>Phascolarctidae</taxon>
        <taxon>Phascolarctos</taxon>
    </lineage>
</organism>
<keyword evidence="9" id="KW-0496">Mitochondrion</keyword>
<keyword evidence="8" id="KW-1133">Transmembrane helix</keyword>
<dbReference type="GO" id="GO:0005743">
    <property type="term" value="C:mitochondrial inner membrane"/>
    <property type="evidence" value="ECO:0007669"/>
    <property type="project" value="UniProtKB-SubCell"/>
</dbReference>
<dbReference type="GO" id="GO:0006120">
    <property type="term" value="P:mitochondrial electron transport, NADH to ubiquinone"/>
    <property type="evidence" value="ECO:0007669"/>
    <property type="project" value="InterPro"/>
</dbReference>
<evidence type="ECO:0000256" key="7">
    <source>
        <dbReference type="ARBA" id="ARBA00022982"/>
    </source>
</evidence>
<dbReference type="AlphaFoldDB" id="A0A6P5KL18"/>
<evidence type="ECO:0000256" key="6">
    <source>
        <dbReference type="ARBA" id="ARBA00022792"/>
    </source>
</evidence>
<keyword evidence="7" id="KW-0249">Electron transport</keyword>
<dbReference type="InParanoid" id="A0A6P5KL18"/>
<proteinExistence type="inferred from homology"/>
<name>A0A6P5KL18_PHACI</name>
<comment type="subcellular location">
    <subcellularLocation>
        <location evidence="1">Mitochondrion inner membrane</location>
        <topology evidence="1">Single-pass membrane protein</topology>
        <orientation evidence="1">Matrix side</orientation>
    </subcellularLocation>
</comment>
<dbReference type="KEGG" id="pcw:110210526"/>
<keyword evidence="3" id="KW-0813">Transport</keyword>
<evidence type="ECO:0000256" key="8">
    <source>
        <dbReference type="ARBA" id="ARBA00022989"/>
    </source>
</evidence>
<accession>A0A6P5KL18</accession>
<keyword evidence="6" id="KW-0999">Mitochondrion inner membrane</keyword>
<evidence type="ECO:0000256" key="4">
    <source>
        <dbReference type="ARBA" id="ARBA00022660"/>
    </source>
</evidence>
<dbReference type="GeneID" id="110210526"/>
<dbReference type="RefSeq" id="XP_020845151.1">
    <property type="nucleotide sequence ID" value="XM_020989492.1"/>
</dbReference>
<evidence type="ECO:0000313" key="11">
    <source>
        <dbReference type="Proteomes" id="UP000515140"/>
    </source>
</evidence>
<reference evidence="12" key="1">
    <citation type="submission" date="2025-08" db="UniProtKB">
        <authorList>
            <consortium name="RefSeq"/>
        </authorList>
    </citation>
    <scope>IDENTIFICATION</scope>
    <source>
        <tissue evidence="12">Spleen</tissue>
    </source>
</reference>
<sequence>MFCLEKRSLGYIAAVSKYLNAGGKETRPVLFVPSNRSGSCREVALGWISLGAVQKQSWLLWRLRSARLDHPSPVSRSAEGIPALPQIGPRALPLRRGKGGGPFRREEPWRGGPGRCVAGRTLFPVHCEVPSPQARGGGGGACGVGEMSGRPDFIPLKFLPDEARNLPPPKLTDPQIFYTGLMGYCAGLLNNLLNRRPVVTAGLHRQLLYATSFFFAGYYLVKRENFKYAEKDRDMFQYMKSCSEKFEEKEKKIYAEILEDFYPIR</sequence>
<comment type="similarity">
    <text evidence="2">Belongs to the complex I NDUFC2 subunit family.</text>
</comment>
<keyword evidence="5" id="KW-0812">Transmembrane</keyword>